<organism evidence="2 3">
    <name type="scientific">Geoglobus ahangari</name>
    <dbReference type="NCBI Taxonomy" id="113653"/>
    <lineage>
        <taxon>Archaea</taxon>
        <taxon>Methanobacteriati</taxon>
        <taxon>Methanobacteriota</taxon>
        <taxon>Archaeoglobi</taxon>
        <taxon>Archaeoglobales</taxon>
        <taxon>Archaeoglobaceae</taxon>
        <taxon>Geoglobus</taxon>
    </lineage>
</organism>
<dbReference type="GeneID" id="24802637"/>
<feature type="domain" description="Nmd3 N-terminal" evidence="1">
    <location>
        <begin position="39"/>
        <end position="98"/>
    </location>
</feature>
<dbReference type="AlphaFoldDB" id="A0A0F7IHV9"/>
<evidence type="ECO:0000313" key="3">
    <source>
        <dbReference type="Proteomes" id="UP000034723"/>
    </source>
</evidence>
<dbReference type="InParanoid" id="A0A0F7IHV9"/>
<dbReference type="RefSeq" id="WP_048094152.1">
    <property type="nucleotide sequence ID" value="NZ_CP011267.1"/>
</dbReference>
<evidence type="ECO:0000313" key="2">
    <source>
        <dbReference type="EMBL" id="AKG92592.1"/>
    </source>
</evidence>
<evidence type="ECO:0000259" key="1">
    <source>
        <dbReference type="Pfam" id="PF04981"/>
    </source>
</evidence>
<dbReference type="Proteomes" id="UP000034723">
    <property type="component" value="Chromosome"/>
</dbReference>
<gene>
    <name evidence="2" type="ORF">GAH_00047</name>
</gene>
<dbReference type="KEGG" id="gah:GAH_00047"/>
<sequence>MVREKWIYRIIKLSPVKHPALIQFRGNVEGVERMIEKLEEVEVVRNKYGIDVYFDDVNTARRFLSKVKKLRPAVVKSSTKYAGLRRGRVRWFFTYSVRFTDEK</sequence>
<protein>
    <submittedName>
        <fullName evidence="2">NMD3 family</fullName>
    </submittedName>
</protein>
<reference evidence="2 3" key="1">
    <citation type="submission" date="2015-04" db="EMBL/GenBank/DDBJ databases">
        <title>The complete genome sequence of the hyperthermophilic, obligate iron-reducing archaeon Geoglobus ahangari strain 234T.</title>
        <authorList>
            <person name="Manzella M.P."/>
            <person name="Holmes D.E."/>
            <person name="Rocheleau J.M."/>
            <person name="Chung A."/>
            <person name="Reguera G."/>
            <person name="Kashefi K."/>
        </authorList>
    </citation>
    <scope>NUCLEOTIDE SEQUENCE [LARGE SCALE GENOMIC DNA]</scope>
    <source>
        <strain evidence="2 3">234</strain>
    </source>
</reference>
<proteinExistence type="predicted"/>
<dbReference type="STRING" id="113653.GAH_00047"/>
<dbReference type="HOGENOM" id="CLU_2379235_0_0_2"/>
<accession>A0A0F7IHV9</accession>
<name>A0A0F7IHV9_9EURY</name>
<dbReference type="InterPro" id="IPR007064">
    <property type="entry name" value="Nmd3_N"/>
</dbReference>
<dbReference type="EMBL" id="CP011267">
    <property type="protein sequence ID" value="AKG92592.1"/>
    <property type="molecule type" value="Genomic_DNA"/>
</dbReference>
<dbReference type="Pfam" id="PF04981">
    <property type="entry name" value="NMD3"/>
    <property type="match status" value="1"/>
</dbReference>
<keyword evidence="3" id="KW-1185">Reference proteome</keyword>